<dbReference type="Pfam" id="PF02311">
    <property type="entry name" value="AraC_binding"/>
    <property type="match status" value="1"/>
</dbReference>
<sequence length="276" mass="32807">MKNTNQIVHNIKFSKPQLNKDIIIYEGHFNNFNYDKHVHEEYTISLIEKGHMNAFLKGFNHKFDKSSIITINPDEVHACAIGNNNEYKHRSLYLKPETINEILKYNFSKKQLCFRDFSFNNEYIYNRLSFLINHDNIPYFNTLTWECELIDIVNSILQINTKATNLIELPSNYLLIQKVKEYLHDNFYMQISLDDISKEFGISKYHFIRLFKKHTFISVHAYLMIIRVEKAKQFLQKGLSLIDTAYMCGFNDQSHLNKRFKAITGLTPGEYKRFFN</sequence>
<keyword evidence="1" id="KW-0805">Transcription regulation</keyword>
<dbReference type="InterPro" id="IPR037923">
    <property type="entry name" value="HTH-like"/>
</dbReference>
<dbReference type="SMART" id="SM00342">
    <property type="entry name" value="HTH_ARAC"/>
    <property type="match status" value="1"/>
</dbReference>
<gene>
    <name evidence="6" type="ORF">CP960_09365</name>
</gene>
<dbReference type="OrthoDB" id="112032at2"/>
<dbReference type="PANTHER" id="PTHR46796:SF2">
    <property type="entry name" value="TRANSCRIPTIONAL REGULATORY PROTEIN"/>
    <property type="match status" value="1"/>
</dbReference>
<keyword evidence="3" id="KW-0010">Activator</keyword>
<dbReference type="InterPro" id="IPR018062">
    <property type="entry name" value="HTH_AraC-typ_CS"/>
</dbReference>
<dbReference type="InterPro" id="IPR003313">
    <property type="entry name" value="AraC-bd"/>
</dbReference>
<organism evidence="6 7">
    <name type="scientific">Malaciobacter halophilus</name>
    <dbReference type="NCBI Taxonomy" id="197482"/>
    <lineage>
        <taxon>Bacteria</taxon>
        <taxon>Pseudomonadati</taxon>
        <taxon>Campylobacterota</taxon>
        <taxon>Epsilonproteobacteria</taxon>
        <taxon>Campylobacterales</taxon>
        <taxon>Arcobacteraceae</taxon>
        <taxon>Malaciobacter</taxon>
    </lineage>
</organism>
<evidence type="ECO:0000256" key="4">
    <source>
        <dbReference type="ARBA" id="ARBA00023163"/>
    </source>
</evidence>
<name>A0A2N1J1V6_9BACT</name>
<dbReference type="Proteomes" id="UP000233248">
    <property type="component" value="Unassembled WGS sequence"/>
</dbReference>
<keyword evidence="2" id="KW-0238">DNA-binding</keyword>
<dbReference type="Gene3D" id="1.10.10.60">
    <property type="entry name" value="Homeodomain-like"/>
    <property type="match status" value="2"/>
</dbReference>
<dbReference type="PROSITE" id="PS01124">
    <property type="entry name" value="HTH_ARAC_FAMILY_2"/>
    <property type="match status" value="1"/>
</dbReference>
<dbReference type="GO" id="GO:0043565">
    <property type="term" value="F:sequence-specific DNA binding"/>
    <property type="evidence" value="ECO:0007669"/>
    <property type="project" value="InterPro"/>
</dbReference>
<dbReference type="SUPFAM" id="SSF46689">
    <property type="entry name" value="Homeodomain-like"/>
    <property type="match status" value="2"/>
</dbReference>
<dbReference type="GO" id="GO:0003700">
    <property type="term" value="F:DNA-binding transcription factor activity"/>
    <property type="evidence" value="ECO:0007669"/>
    <property type="project" value="InterPro"/>
</dbReference>
<comment type="caution">
    <text evidence="6">The sequence shown here is derived from an EMBL/GenBank/DDBJ whole genome shotgun (WGS) entry which is preliminary data.</text>
</comment>
<keyword evidence="4" id="KW-0804">Transcription</keyword>
<dbReference type="EMBL" id="NXIF01000034">
    <property type="protein sequence ID" value="PKI80484.1"/>
    <property type="molecule type" value="Genomic_DNA"/>
</dbReference>
<feature type="domain" description="HTH araC/xylS-type" evidence="5">
    <location>
        <begin position="177"/>
        <end position="274"/>
    </location>
</feature>
<protein>
    <submittedName>
        <fullName evidence="6">AraC family transcriptional regulator</fullName>
    </submittedName>
</protein>
<accession>A0A2N1J1V6</accession>
<dbReference type="RefSeq" id="WP_101185157.1">
    <property type="nucleotide sequence ID" value="NZ_CP031218.1"/>
</dbReference>
<dbReference type="AlphaFoldDB" id="A0A2N1J1V6"/>
<evidence type="ECO:0000313" key="6">
    <source>
        <dbReference type="EMBL" id="PKI80484.1"/>
    </source>
</evidence>
<reference evidence="6 7" key="1">
    <citation type="submission" date="2017-09" db="EMBL/GenBank/DDBJ databases">
        <title>Genomics of the genus Arcobacter.</title>
        <authorList>
            <person name="Perez-Cataluna A."/>
            <person name="Figueras M.J."/>
            <person name="Salas-Masso N."/>
        </authorList>
    </citation>
    <scope>NUCLEOTIDE SEQUENCE [LARGE SCALE GENOMIC DNA]</scope>
    <source>
        <strain evidence="6 7">DSM 18005</strain>
    </source>
</reference>
<dbReference type="PROSITE" id="PS00041">
    <property type="entry name" value="HTH_ARAC_FAMILY_1"/>
    <property type="match status" value="1"/>
</dbReference>
<dbReference type="InterPro" id="IPR009057">
    <property type="entry name" value="Homeodomain-like_sf"/>
</dbReference>
<dbReference type="PANTHER" id="PTHR46796">
    <property type="entry name" value="HTH-TYPE TRANSCRIPTIONAL ACTIVATOR RHAS-RELATED"/>
    <property type="match status" value="1"/>
</dbReference>
<dbReference type="InterPro" id="IPR018060">
    <property type="entry name" value="HTH_AraC"/>
</dbReference>
<dbReference type="KEGG" id="ahs:AHALO_0228"/>
<evidence type="ECO:0000259" key="5">
    <source>
        <dbReference type="PROSITE" id="PS01124"/>
    </source>
</evidence>
<keyword evidence="7" id="KW-1185">Reference proteome</keyword>
<dbReference type="Pfam" id="PF12833">
    <property type="entry name" value="HTH_18"/>
    <property type="match status" value="1"/>
</dbReference>
<evidence type="ECO:0000256" key="2">
    <source>
        <dbReference type="ARBA" id="ARBA00023125"/>
    </source>
</evidence>
<proteinExistence type="predicted"/>
<evidence type="ECO:0000313" key="7">
    <source>
        <dbReference type="Proteomes" id="UP000233248"/>
    </source>
</evidence>
<evidence type="ECO:0000256" key="1">
    <source>
        <dbReference type="ARBA" id="ARBA00023015"/>
    </source>
</evidence>
<evidence type="ECO:0000256" key="3">
    <source>
        <dbReference type="ARBA" id="ARBA00023159"/>
    </source>
</evidence>
<dbReference type="InterPro" id="IPR050204">
    <property type="entry name" value="AraC_XylS_family_regulators"/>
</dbReference>
<dbReference type="SUPFAM" id="SSF51215">
    <property type="entry name" value="Regulatory protein AraC"/>
    <property type="match status" value="1"/>
</dbReference>